<dbReference type="Proteomes" id="UP001529510">
    <property type="component" value="Unassembled WGS sequence"/>
</dbReference>
<dbReference type="AlphaFoldDB" id="A0ABD0NG86"/>
<gene>
    <name evidence="1" type="ORF">M9458_044175</name>
</gene>
<dbReference type="EMBL" id="JAMKFB020000022">
    <property type="protein sequence ID" value="KAL0160450.1"/>
    <property type="molecule type" value="Genomic_DNA"/>
</dbReference>
<organism evidence="1 2">
    <name type="scientific">Cirrhinus mrigala</name>
    <name type="common">Mrigala</name>
    <dbReference type="NCBI Taxonomy" id="683832"/>
    <lineage>
        <taxon>Eukaryota</taxon>
        <taxon>Metazoa</taxon>
        <taxon>Chordata</taxon>
        <taxon>Craniata</taxon>
        <taxon>Vertebrata</taxon>
        <taxon>Euteleostomi</taxon>
        <taxon>Actinopterygii</taxon>
        <taxon>Neopterygii</taxon>
        <taxon>Teleostei</taxon>
        <taxon>Ostariophysi</taxon>
        <taxon>Cypriniformes</taxon>
        <taxon>Cyprinidae</taxon>
        <taxon>Labeoninae</taxon>
        <taxon>Labeonini</taxon>
        <taxon>Cirrhinus</taxon>
    </lineage>
</organism>
<feature type="non-terminal residue" evidence="1">
    <location>
        <position position="1"/>
    </location>
</feature>
<accession>A0ABD0NG86</accession>
<proteinExistence type="predicted"/>
<protein>
    <submittedName>
        <fullName evidence="1">Uncharacterized protein</fullName>
    </submittedName>
</protein>
<reference evidence="1 2" key="1">
    <citation type="submission" date="2024-05" db="EMBL/GenBank/DDBJ databases">
        <title>Genome sequencing and assembly of Indian major carp, Cirrhinus mrigala (Hamilton, 1822).</title>
        <authorList>
            <person name="Mohindra V."/>
            <person name="Chowdhury L.M."/>
            <person name="Lal K."/>
            <person name="Jena J.K."/>
        </authorList>
    </citation>
    <scope>NUCLEOTIDE SEQUENCE [LARGE SCALE GENOMIC DNA]</scope>
    <source>
        <strain evidence="1">CM1030</strain>
        <tissue evidence="1">Blood</tissue>
    </source>
</reference>
<keyword evidence="2" id="KW-1185">Reference proteome</keyword>
<name>A0ABD0NG86_CIRMR</name>
<evidence type="ECO:0000313" key="1">
    <source>
        <dbReference type="EMBL" id="KAL0160450.1"/>
    </source>
</evidence>
<sequence length="59" mass="6748">DCFEHKQHRVFPADHGCGHRRAADGKAFVGEGHPHQLAMAEPRYLPHPQTTHQIRRNTV</sequence>
<comment type="caution">
    <text evidence="1">The sequence shown here is derived from an EMBL/GenBank/DDBJ whole genome shotgun (WGS) entry which is preliminary data.</text>
</comment>
<evidence type="ECO:0000313" key="2">
    <source>
        <dbReference type="Proteomes" id="UP001529510"/>
    </source>
</evidence>